<dbReference type="Proteomes" id="UP000050909">
    <property type="component" value="Unassembled WGS sequence"/>
</dbReference>
<dbReference type="InterPro" id="IPR002156">
    <property type="entry name" value="RNaseH_domain"/>
</dbReference>
<evidence type="ECO:0000313" key="2">
    <source>
        <dbReference type="EMBL" id="KRK38522.1"/>
    </source>
</evidence>
<dbReference type="InterPro" id="IPR036397">
    <property type="entry name" value="RNaseH_sf"/>
</dbReference>
<feature type="domain" description="RNase H type-1" evidence="1">
    <location>
        <begin position="6"/>
        <end position="124"/>
    </location>
</feature>
<evidence type="ECO:0000259" key="1">
    <source>
        <dbReference type="Pfam" id="PF13456"/>
    </source>
</evidence>
<dbReference type="Pfam" id="PF13456">
    <property type="entry name" value="RVT_3"/>
    <property type="match status" value="1"/>
</dbReference>
<name>A0A0R1H543_9LACO</name>
<dbReference type="Gene3D" id="3.30.420.10">
    <property type="entry name" value="Ribonuclease H-like superfamily/Ribonuclease H"/>
    <property type="match status" value="1"/>
</dbReference>
<dbReference type="AlphaFoldDB" id="A0A0R1H543"/>
<evidence type="ECO:0000313" key="3">
    <source>
        <dbReference type="Proteomes" id="UP000050909"/>
    </source>
</evidence>
<dbReference type="SUPFAM" id="SSF53098">
    <property type="entry name" value="Ribonuclease H-like"/>
    <property type="match status" value="1"/>
</dbReference>
<dbReference type="EMBL" id="AZCV01000001">
    <property type="protein sequence ID" value="KRK38522.1"/>
    <property type="molecule type" value="Genomic_DNA"/>
</dbReference>
<dbReference type="InterPro" id="IPR012337">
    <property type="entry name" value="RNaseH-like_sf"/>
</dbReference>
<comment type="caution">
    <text evidence="2">The sequence shown here is derived from an EMBL/GenBank/DDBJ whole genome shotgun (WGS) entry which is preliminary data.</text>
</comment>
<dbReference type="RefSeq" id="WP_056946132.1">
    <property type="nucleotide sequence ID" value="NZ_AZCV01000001.1"/>
</dbReference>
<accession>A0A0R1H543</accession>
<reference evidence="2 3" key="1">
    <citation type="journal article" date="2015" name="Genome Announc.">
        <title>Expanding the biotechnology potential of lactobacilli through comparative genomics of 213 strains and associated genera.</title>
        <authorList>
            <person name="Sun Z."/>
            <person name="Harris H.M."/>
            <person name="McCann A."/>
            <person name="Guo C."/>
            <person name="Argimon S."/>
            <person name="Zhang W."/>
            <person name="Yang X."/>
            <person name="Jeffery I.B."/>
            <person name="Cooney J.C."/>
            <person name="Kagawa T.F."/>
            <person name="Liu W."/>
            <person name="Song Y."/>
            <person name="Salvetti E."/>
            <person name="Wrobel A."/>
            <person name="Rasinkangas P."/>
            <person name="Parkhill J."/>
            <person name="Rea M.C."/>
            <person name="O'Sullivan O."/>
            <person name="Ritari J."/>
            <person name="Douillard F.P."/>
            <person name="Paul Ross R."/>
            <person name="Yang R."/>
            <person name="Briner A.E."/>
            <person name="Felis G.E."/>
            <person name="de Vos W.M."/>
            <person name="Barrangou R."/>
            <person name="Klaenhammer T.R."/>
            <person name="Caufield P.W."/>
            <person name="Cui Y."/>
            <person name="Zhang H."/>
            <person name="O'Toole P.W."/>
        </authorList>
    </citation>
    <scope>NUCLEOTIDE SEQUENCE [LARGE SCALE GENOMIC DNA]</scope>
    <source>
        <strain evidence="2 3">DSM 20534</strain>
    </source>
</reference>
<dbReference type="GO" id="GO:0004523">
    <property type="term" value="F:RNA-DNA hybrid ribonuclease activity"/>
    <property type="evidence" value="ECO:0007669"/>
    <property type="project" value="InterPro"/>
</dbReference>
<gene>
    <name evidence="2" type="ORF">FC62_GL000209</name>
</gene>
<sequence>MLIIKTDAAFDPVTKNASIAYVIQDFTSKRIIASNAKRINVQDNHQAEFEALIDALKYLIDHDLTESIIEILTDSKGLFLSIEKSYSKSYPAESQLITDLLSQFNLYYTKLISDKENKHAHRLAITALHKKKEDQ</sequence>
<keyword evidence="3" id="KW-1185">Reference proteome</keyword>
<dbReference type="PATRIC" id="fig|1423722.3.peg.213"/>
<proteinExistence type="predicted"/>
<dbReference type="GO" id="GO:0003676">
    <property type="term" value="F:nucleic acid binding"/>
    <property type="evidence" value="ECO:0007669"/>
    <property type="project" value="InterPro"/>
</dbReference>
<organism evidence="2 3">
    <name type="scientific">Amylolactobacillus amylotrophicus DSM 20534</name>
    <dbReference type="NCBI Taxonomy" id="1423722"/>
    <lineage>
        <taxon>Bacteria</taxon>
        <taxon>Bacillati</taxon>
        <taxon>Bacillota</taxon>
        <taxon>Bacilli</taxon>
        <taxon>Lactobacillales</taxon>
        <taxon>Lactobacillaceae</taxon>
        <taxon>Amylolactobacillus</taxon>
    </lineage>
</organism>
<protein>
    <recommendedName>
        <fullName evidence="1">RNase H type-1 domain-containing protein</fullName>
    </recommendedName>
</protein>